<dbReference type="EMBL" id="CM023475">
    <property type="protein sequence ID" value="KAH7945480.1"/>
    <property type="molecule type" value="Genomic_DNA"/>
</dbReference>
<evidence type="ECO:0000313" key="2">
    <source>
        <dbReference type="Proteomes" id="UP000821865"/>
    </source>
</evidence>
<name>A0ACB8CKY4_DERSI</name>
<accession>A0ACB8CKY4</accession>
<comment type="caution">
    <text evidence="1">The sequence shown here is derived from an EMBL/GenBank/DDBJ whole genome shotgun (WGS) entry which is preliminary data.</text>
</comment>
<organism evidence="1 2">
    <name type="scientific">Dermacentor silvarum</name>
    <name type="common">Tick</name>
    <dbReference type="NCBI Taxonomy" id="543639"/>
    <lineage>
        <taxon>Eukaryota</taxon>
        <taxon>Metazoa</taxon>
        <taxon>Ecdysozoa</taxon>
        <taxon>Arthropoda</taxon>
        <taxon>Chelicerata</taxon>
        <taxon>Arachnida</taxon>
        <taxon>Acari</taxon>
        <taxon>Parasitiformes</taxon>
        <taxon>Ixodida</taxon>
        <taxon>Ixodoidea</taxon>
        <taxon>Ixodidae</taxon>
        <taxon>Rhipicephalinae</taxon>
        <taxon>Dermacentor</taxon>
    </lineage>
</organism>
<dbReference type="Proteomes" id="UP000821865">
    <property type="component" value="Chromosome 6"/>
</dbReference>
<reference evidence="1" key="1">
    <citation type="submission" date="2020-05" db="EMBL/GenBank/DDBJ databases">
        <title>Large-scale comparative analyses of tick genomes elucidate their genetic diversity and vector capacities.</title>
        <authorList>
            <person name="Jia N."/>
            <person name="Wang J."/>
            <person name="Shi W."/>
            <person name="Du L."/>
            <person name="Sun Y."/>
            <person name="Zhan W."/>
            <person name="Jiang J."/>
            <person name="Wang Q."/>
            <person name="Zhang B."/>
            <person name="Ji P."/>
            <person name="Sakyi L.B."/>
            <person name="Cui X."/>
            <person name="Yuan T."/>
            <person name="Jiang B."/>
            <person name="Yang W."/>
            <person name="Lam T.T.-Y."/>
            <person name="Chang Q."/>
            <person name="Ding S."/>
            <person name="Wang X."/>
            <person name="Zhu J."/>
            <person name="Ruan X."/>
            <person name="Zhao L."/>
            <person name="Wei J."/>
            <person name="Que T."/>
            <person name="Du C."/>
            <person name="Cheng J."/>
            <person name="Dai P."/>
            <person name="Han X."/>
            <person name="Huang E."/>
            <person name="Gao Y."/>
            <person name="Liu J."/>
            <person name="Shao H."/>
            <person name="Ye R."/>
            <person name="Li L."/>
            <person name="Wei W."/>
            <person name="Wang X."/>
            <person name="Wang C."/>
            <person name="Yang T."/>
            <person name="Huo Q."/>
            <person name="Li W."/>
            <person name="Guo W."/>
            <person name="Chen H."/>
            <person name="Zhou L."/>
            <person name="Ni X."/>
            <person name="Tian J."/>
            <person name="Zhou Y."/>
            <person name="Sheng Y."/>
            <person name="Liu T."/>
            <person name="Pan Y."/>
            <person name="Xia L."/>
            <person name="Li J."/>
            <person name="Zhao F."/>
            <person name="Cao W."/>
        </authorList>
    </citation>
    <scope>NUCLEOTIDE SEQUENCE</scope>
    <source>
        <strain evidence="1">Dsil-2018</strain>
    </source>
</reference>
<gene>
    <name evidence="1" type="ORF">HPB49_011217</name>
</gene>
<sequence length="93" mass="10708">MRHIEGDSELPSVSTTTMHRMLKKLGFRYKKWSRNALLIVATRIVQSRSRYLHHILVLRRQDTLHKARRSGLSTGLQNLNGKGGRLIVTNCDN</sequence>
<evidence type="ECO:0000313" key="1">
    <source>
        <dbReference type="EMBL" id="KAH7945480.1"/>
    </source>
</evidence>
<keyword evidence="2" id="KW-1185">Reference proteome</keyword>
<proteinExistence type="predicted"/>
<protein>
    <submittedName>
        <fullName evidence="1">Uncharacterized protein</fullName>
    </submittedName>
</protein>